<dbReference type="InterPro" id="IPR019111">
    <property type="entry name" value="PRESA_N"/>
</dbReference>
<proteinExistence type="predicted"/>
<evidence type="ECO:0000313" key="3">
    <source>
        <dbReference type="Proteomes" id="UP000076004"/>
    </source>
</evidence>
<dbReference type="PANTHER" id="PTHR36193">
    <property type="entry name" value="PHISTB DOMAIN-CONTAINING RESA-LIKE PROTEIN 1"/>
    <property type="match status" value="1"/>
</dbReference>
<dbReference type="Proteomes" id="UP000076004">
    <property type="component" value="Unassembled WGS sequence"/>
</dbReference>
<dbReference type="Pfam" id="PF09687">
    <property type="entry name" value="PRESAN"/>
    <property type="match status" value="1"/>
</dbReference>
<evidence type="ECO:0000313" key="2">
    <source>
        <dbReference type="EMBL" id="KYN93178.1"/>
    </source>
</evidence>
<feature type="non-terminal residue" evidence="2">
    <location>
        <position position="1"/>
    </location>
</feature>
<dbReference type="InterPro" id="IPR006526">
    <property type="entry name" value="Export_prot_PHISTa/b/c"/>
</dbReference>
<dbReference type="VEuPathDB" id="PlasmoDB:PGSY75_0031700"/>
<dbReference type="VEuPathDB" id="PlasmoDB:PGABG01_0034100"/>
<name>A0A151L2J6_9APIC</name>
<dbReference type="KEGG" id="pgab:PGSY75_0031700"/>
<feature type="domain" description="Plasmodium RESA N-terminal" evidence="1">
    <location>
        <begin position="1"/>
        <end position="123"/>
    </location>
</feature>
<evidence type="ECO:0000259" key="1">
    <source>
        <dbReference type="Pfam" id="PF09687"/>
    </source>
</evidence>
<gene>
    <name evidence="2" type="ORF">PGSY75_0031700</name>
</gene>
<dbReference type="Gene3D" id="6.10.280.180">
    <property type="entry name" value="Plasmodium RESA, N-terminal helical domain"/>
    <property type="match status" value="1"/>
</dbReference>
<dbReference type="InterPro" id="IPR044885">
    <property type="entry name" value="PRESA_N_sf"/>
</dbReference>
<comment type="caution">
    <text evidence="2">The sequence shown here is derived from an EMBL/GenBank/DDBJ whole genome shotgun (WGS) entry which is preliminary data.</text>
</comment>
<dbReference type="GeneID" id="29774046"/>
<reference evidence="2 3" key="1">
    <citation type="journal article" date="2016" name="Nat. Commun.">
        <title>Genomes of cryptic chimpanzee Plasmodium species reveal key evolutionary events leading to human malaria.</title>
        <authorList>
            <person name="Sundararaman S.A."/>
            <person name="Plenderleith L.J."/>
            <person name="Liu W."/>
            <person name="Loy D.E."/>
            <person name="Learn G.H."/>
            <person name="Li Y."/>
            <person name="Shaw K.S."/>
            <person name="Ayouba A."/>
            <person name="Peeters M."/>
            <person name="Speede S."/>
            <person name="Shaw G.M."/>
            <person name="Bushman F.D."/>
            <person name="Brisson D."/>
            <person name="Rayner J.C."/>
            <person name="Sharp P.M."/>
            <person name="Hahn B.H."/>
        </authorList>
    </citation>
    <scope>NUCLEOTIDE SEQUENCE [LARGE SCALE GENOMIC DNA]</scope>
    <source>
        <strain evidence="2 3">SY75</strain>
    </source>
</reference>
<dbReference type="PANTHER" id="PTHR36193:SF23">
    <property type="entry name" value="PHISTB DOMAIN-CONTAINING RESA-LIKE PROTEIN 1"/>
    <property type="match status" value="1"/>
</dbReference>
<dbReference type="NCBIfam" id="TIGR01639">
    <property type="entry name" value="P_fal_TIGR01639"/>
    <property type="match status" value="1"/>
</dbReference>
<accession>A0A151L2J6</accession>
<organism evidence="2 3">
    <name type="scientific">Plasmodium gaboni</name>
    <dbReference type="NCBI Taxonomy" id="647221"/>
    <lineage>
        <taxon>Eukaryota</taxon>
        <taxon>Sar</taxon>
        <taxon>Alveolata</taxon>
        <taxon>Apicomplexa</taxon>
        <taxon>Aconoidasida</taxon>
        <taxon>Haemosporida</taxon>
        <taxon>Plasmodiidae</taxon>
        <taxon>Plasmodium</taxon>
        <taxon>Plasmodium (Laverania)</taxon>
    </lineage>
</organism>
<dbReference type="EMBL" id="LVLB01000293">
    <property type="protein sequence ID" value="KYN93178.1"/>
    <property type="molecule type" value="Genomic_DNA"/>
</dbReference>
<sequence length="140" mass="16689">NLKERPSDEDLHNIWNHVLGICKEGFQDMIKELALYIEDYLLTYEYQRYHHFPGRKPISVGTKYRTWKKSMHDIGVALSSTDVENTLKFFSLIKDGATIDEMKNFIYSFVDYYSTLKIDLFNKQMDIFTERMNNTKRLTI</sequence>
<protein>
    <submittedName>
        <fullName evidence="2">Exported protein (PHISTa-like)</fullName>
    </submittedName>
</protein>
<dbReference type="AlphaFoldDB" id="A0A151L2J6"/>
<dbReference type="RefSeq" id="XP_018638794.1">
    <property type="nucleotide sequence ID" value="XM_018783454.1"/>
</dbReference>